<dbReference type="InterPro" id="IPR002213">
    <property type="entry name" value="UDP_glucos_trans"/>
</dbReference>
<keyword evidence="2 3" id="KW-0808">Transferase</keyword>
<dbReference type="EnsemblPlants" id="Ma04_t22860.1">
    <property type="protein sequence ID" value="Ma04_p22860.1"/>
    <property type="gene ID" value="Ma04_g22860"/>
</dbReference>
<keyword evidence="7" id="KW-1185">Reference proteome</keyword>
<organism evidence="6 7">
    <name type="scientific">Musa acuminata subsp. malaccensis</name>
    <name type="common">Wild banana</name>
    <name type="synonym">Musa malaccensis</name>
    <dbReference type="NCBI Taxonomy" id="214687"/>
    <lineage>
        <taxon>Eukaryota</taxon>
        <taxon>Viridiplantae</taxon>
        <taxon>Streptophyta</taxon>
        <taxon>Embryophyta</taxon>
        <taxon>Tracheophyta</taxon>
        <taxon>Spermatophyta</taxon>
        <taxon>Magnoliopsida</taxon>
        <taxon>Liliopsida</taxon>
        <taxon>Zingiberales</taxon>
        <taxon>Musaceae</taxon>
        <taxon>Musa</taxon>
    </lineage>
</organism>
<sequence>MEAARQEEAQDVVVVVVPLPAQSHLAQLHHFALLLCGRPGLSVHFATSATHIHQAKSRVNPAWGGDSRLHFHELPIPAFPSPPPDRNSTTTRFPAHLQPMFDAFEHLDEPISVLLRSLSASSRRVVVVHDSLASFAAVEAAALHNAESYNFSCLPALFQVFYDRPSAADELRDRGLALPPLDGIITEEFGAFARRRMDENTSSAGRLLNTCRPIEGEFIDLLAREPKHRDRKIFTLGPLSPMAVIDGGRRRQPHECLYWLDKQPPASVVYVSFGTTTAMADEQVEELANGLLLSGQRFVWVVRDADRGDIFAAEDNGHVRRMELPPEFEQKVAGTGLVVRGWAPQLDILSHPATGAFVSHCGWNSCMESLCMGVPVIAWPMHSDQPTIAALVTGHLKAGVTVGEWTPRADKVTTRAVIEEAIKRVMVYDEGREIRERARVIGEAVREAIAEGGASRAELDAFVAHITR</sequence>
<dbReference type="Proteomes" id="UP000012960">
    <property type="component" value="Unplaced"/>
</dbReference>
<dbReference type="OMA" id="WEKHADI"/>
<dbReference type="SUPFAM" id="SSF53756">
    <property type="entry name" value="UDP-Glycosyltransferase/glycogen phosphorylase"/>
    <property type="match status" value="1"/>
</dbReference>
<evidence type="ECO:0000313" key="5">
    <source>
        <dbReference type="EMBL" id="CAG1843095.1"/>
    </source>
</evidence>
<dbReference type="CDD" id="cd03784">
    <property type="entry name" value="GT1_Gtf-like"/>
    <property type="match status" value="1"/>
</dbReference>
<dbReference type="OrthoDB" id="5835829at2759"/>
<evidence type="ECO:0000256" key="3">
    <source>
        <dbReference type="RuleBase" id="RU362057"/>
    </source>
</evidence>
<dbReference type="EMBL" id="HG996469">
    <property type="protein sequence ID" value="CAG1843095.1"/>
    <property type="molecule type" value="Genomic_DNA"/>
</dbReference>
<reference evidence="5" key="1">
    <citation type="submission" date="2021-03" db="EMBL/GenBank/DDBJ databases">
        <authorList>
            <consortium name="Genoscope - CEA"/>
            <person name="William W."/>
        </authorList>
    </citation>
    <scope>NUCLEOTIDE SEQUENCE</scope>
    <source>
        <strain evidence="5">Doubled-haploid Pahang</strain>
    </source>
</reference>
<protein>
    <recommendedName>
        <fullName evidence="3">Glycosyltransferase</fullName>
        <ecNumber evidence="3">2.4.1.-</ecNumber>
    </recommendedName>
</protein>
<name>A0A804IST7_MUSAM</name>
<dbReference type="GO" id="GO:0035251">
    <property type="term" value="F:UDP-glucosyltransferase activity"/>
    <property type="evidence" value="ECO:0000318"/>
    <property type="project" value="GO_Central"/>
</dbReference>
<dbReference type="FunFam" id="3.40.50.2000:FF:000060">
    <property type="entry name" value="Glycosyltransferase"/>
    <property type="match status" value="1"/>
</dbReference>
<reference evidence="6" key="2">
    <citation type="submission" date="2021-05" db="UniProtKB">
        <authorList>
            <consortium name="EnsemblPlants"/>
        </authorList>
    </citation>
    <scope>IDENTIFICATION</scope>
    <source>
        <strain evidence="6">subsp. malaccensis</strain>
    </source>
</reference>
<dbReference type="PANTHER" id="PTHR48044:SF42">
    <property type="entry name" value="GLYCOSYLTRANSFERASE"/>
    <property type="match status" value="1"/>
</dbReference>
<dbReference type="GO" id="GO:1901137">
    <property type="term" value="P:carbohydrate derivative biosynthetic process"/>
    <property type="evidence" value="ECO:0007669"/>
    <property type="project" value="UniProtKB-ARBA"/>
</dbReference>
<dbReference type="AlphaFoldDB" id="A0A804IST7"/>
<dbReference type="InterPro" id="IPR058980">
    <property type="entry name" value="Glyco_transf_N"/>
</dbReference>
<dbReference type="Gramene" id="Ma04_t22860.1">
    <property type="protein sequence ID" value="Ma04_p22860.1"/>
    <property type="gene ID" value="Ma04_g22860"/>
</dbReference>
<dbReference type="FunCoup" id="A0A804IST7">
    <property type="interactions" value="35"/>
</dbReference>
<feature type="domain" description="Glycosyltransferase N-terminal" evidence="4">
    <location>
        <begin position="11"/>
        <end position="241"/>
    </location>
</feature>
<dbReference type="EC" id="2.4.1.-" evidence="3"/>
<dbReference type="InterPro" id="IPR035595">
    <property type="entry name" value="UDP_glycos_trans_CS"/>
</dbReference>
<dbReference type="Pfam" id="PF26168">
    <property type="entry name" value="Glyco_transf_N"/>
    <property type="match status" value="1"/>
</dbReference>
<comment type="similarity">
    <text evidence="1 3">Belongs to the UDP-glycosyltransferase family.</text>
</comment>
<dbReference type="PROSITE" id="PS00375">
    <property type="entry name" value="UDPGT"/>
    <property type="match status" value="1"/>
</dbReference>
<gene>
    <name evidence="5" type="ORF">GSMUA_128900.1</name>
</gene>
<evidence type="ECO:0000313" key="7">
    <source>
        <dbReference type="Proteomes" id="UP000012960"/>
    </source>
</evidence>
<evidence type="ECO:0000313" key="6">
    <source>
        <dbReference type="EnsemblPlants" id="Ma04_p22860.1"/>
    </source>
</evidence>
<keyword evidence="3" id="KW-0328">Glycosyltransferase</keyword>
<dbReference type="Gene3D" id="3.40.50.2000">
    <property type="entry name" value="Glycogen Phosphorylase B"/>
    <property type="match status" value="2"/>
</dbReference>
<dbReference type="PANTHER" id="PTHR48044">
    <property type="entry name" value="GLYCOSYLTRANSFERASE"/>
    <property type="match status" value="1"/>
</dbReference>
<evidence type="ECO:0000256" key="1">
    <source>
        <dbReference type="ARBA" id="ARBA00009995"/>
    </source>
</evidence>
<evidence type="ECO:0000256" key="2">
    <source>
        <dbReference type="ARBA" id="ARBA00022679"/>
    </source>
</evidence>
<proteinExistence type="inferred from homology"/>
<dbReference type="SMR" id="A0A804IST7"/>
<accession>A0A804IST7</accession>
<dbReference type="InParanoid" id="A0A804IST7"/>
<evidence type="ECO:0000259" key="4">
    <source>
        <dbReference type="Pfam" id="PF26168"/>
    </source>
</evidence>
<dbReference type="KEGG" id="mus:103976833"/>